<sequence length="573" mass="66515">MVSEDQLEKFIDFCKRNDTNIDERISFKITSSAGITAIAKCAIHTQDPLISVPRRLLITRELAEEEFGVSSTVSSGNCNALLQLYIAKMKFEPSTKRFHKPYFDILPETLNQPYFWSLEELQLLKGTDIYLLLKQNLRRIIKEWWELLDILQIEPVDKEIYHGLKSSEDFDVLRYVCEYRAKHQKFSWKSFAAYLWASGIFTSRAFPRLVIDKDCSNLNEAFLYPVVDLLNHKNDTQVKWIFEHENVCFITSEKLKKGDQVFNNYGDKSSEDLLLSYGFLQDNNRYDRTRLTLRLDNETIEQALASNLGMTKDNVIADDCAQFLITVKDPLPNTVANFFGHLCKLKSEAEVTLRSFLEGQDELSSILIQKLDLFKKRSKLNPADYESCNPDVIQIIKKYMNSERKLIHASLEALQKSQKDILKTNSALMVSFRSIFKMDKKFADSLLLSFGVVKYEDLVTKNRLRESLLLWIVRAANKDSYPQKLGYTVPEFIFDTFQEVSGSIVIERNDVAEFMDFYKNLFPGLADKIPEVFGQGNWGIRQFIVADTVMDRVVYIRKLTHEPYFIVRVPFKL</sequence>
<evidence type="ECO:0000313" key="3">
    <source>
        <dbReference type="Proteomes" id="UP000510647"/>
    </source>
</evidence>
<dbReference type="Proteomes" id="UP000510647">
    <property type="component" value="Chromosome 1"/>
</dbReference>
<reference evidence="2 3" key="1">
    <citation type="submission" date="2020-06" db="EMBL/GenBank/DDBJ databases">
        <title>The yeast mating-type switching endonuclease HO is a domesticated member of an unorthodox homing genetic element family.</title>
        <authorList>
            <person name="Coughlan A.Y."/>
            <person name="Lombardi L."/>
            <person name="Braun-Galleani S."/>
            <person name="Martos A.R."/>
            <person name="Galeote V."/>
            <person name="Bigey F."/>
            <person name="Dequin S."/>
            <person name="Byrne K.P."/>
            <person name="Wolfe K.H."/>
        </authorList>
    </citation>
    <scope>NUCLEOTIDE SEQUENCE [LARGE SCALE GENOMIC DNA]</scope>
    <source>
        <strain evidence="2 3">CBS2947</strain>
    </source>
</reference>
<dbReference type="SUPFAM" id="SSF82199">
    <property type="entry name" value="SET domain"/>
    <property type="match status" value="1"/>
</dbReference>
<dbReference type="Gene3D" id="3.90.1410.10">
    <property type="entry name" value="set domain protein methyltransferase, domain 1"/>
    <property type="match status" value="1"/>
</dbReference>
<dbReference type="Pfam" id="PF00856">
    <property type="entry name" value="SET"/>
    <property type="match status" value="1"/>
</dbReference>
<name>A0A7H9HMG0_9SACH</name>
<protein>
    <recommendedName>
        <fullName evidence="1">SET domain-containing protein</fullName>
    </recommendedName>
</protein>
<feature type="domain" description="SET" evidence="1">
    <location>
        <begin position="23"/>
        <end position="266"/>
    </location>
</feature>
<keyword evidence="3" id="KW-1185">Reference proteome</keyword>
<dbReference type="AlphaFoldDB" id="A0A7H9HMG0"/>
<dbReference type="InterPro" id="IPR050600">
    <property type="entry name" value="SETD3_SETD6_MTase"/>
</dbReference>
<dbReference type="InterPro" id="IPR044432">
    <property type="entry name" value="Set10/Efm1_SET"/>
</dbReference>
<proteinExistence type="predicted"/>
<organism evidence="2 3">
    <name type="scientific">Torulaspora globosa</name>
    <dbReference type="NCBI Taxonomy" id="48254"/>
    <lineage>
        <taxon>Eukaryota</taxon>
        <taxon>Fungi</taxon>
        <taxon>Dikarya</taxon>
        <taxon>Ascomycota</taxon>
        <taxon>Saccharomycotina</taxon>
        <taxon>Saccharomycetes</taxon>
        <taxon>Saccharomycetales</taxon>
        <taxon>Saccharomycetaceae</taxon>
        <taxon>Torulaspora</taxon>
    </lineage>
</organism>
<dbReference type="InterPro" id="IPR046341">
    <property type="entry name" value="SET_dom_sf"/>
</dbReference>
<gene>
    <name evidence="2" type="ORF">HG537_0A01840</name>
</gene>
<accession>A0A7H9HMG0</accession>
<dbReference type="PANTHER" id="PTHR13271">
    <property type="entry name" value="UNCHARACTERIZED PUTATIVE METHYLTRANSFERASE"/>
    <property type="match status" value="1"/>
</dbReference>
<dbReference type="PANTHER" id="PTHR13271:SF147">
    <property type="entry name" value="PROTEIN-LYSINE N-METHYLTRANSFERASE EFM1-RELATED"/>
    <property type="match status" value="1"/>
</dbReference>
<dbReference type="CDD" id="cd19180">
    <property type="entry name" value="SET_SpSET10-like"/>
    <property type="match status" value="1"/>
</dbReference>
<dbReference type="EMBL" id="CP059267">
    <property type="protein sequence ID" value="QLQ77937.1"/>
    <property type="molecule type" value="Genomic_DNA"/>
</dbReference>
<dbReference type="PROSITE" id="PS50280">
    <property type="entry name" value="SET"/>
    <property type="match status" value="1"/>
</dbReference>
<dbReference type="InterPro" id="IPR001214">
    <property type="entry name" value="SET_dom"/>
</dbReference>
<evidence type="ECO:0000313" key="2">
    <source>
        <dbReference type="EMBL" id="QLQ77937.1"/>
    </source>
</evidence>
<evidence type="ECO:0000259" key="1">
    <source>
        <dbReference type="PROSITE" id="PS50280"/>
    </source>
</evidence>
<dbReference type="GO" id="GO:0005634">
    <property type="term" value="C:nucleus"/>
    <property type="evidence" value="ECO:0007669"/>
    <property type="project" value="TreeGrafter"/>
</dbReference>
<dbReference type="GO" id="GO:0016279">
    <property type="term" value="F:protein-lysine N-methyltransferase activity"/>
    <property type="evidence" value="ECO:0007669"/>
    <property type="project" value="InterPro"/>
</dbReference>
<dbReference type="OrthoDB" id="42889at2759"/>